<dbReference type="InterPro" id="IPR036249">
    <property type="entry name" value="Thioredoxin-like_sf"/>
</dbReference>
<dbReference type="Proteomes" id="UP000502657">
    <property type="component" value="Plasmid pAeme5"/>
</dbReference>
<gene>
    <name evidence="2" type="ORF">E4188_22335</name>
</gene>
<evidence type="ECO:0000259" key="1">
    <source>
        <dbReference type="PROSITE" id="PS51352"/>
    </source>
</evidence>
<dbReference type="SUPFAM" id="SSF52833">
    <property type="entry name" value="Thioredoxin-like"/>
    <property type="match status" value="1"/>
</dbReference>
<dbReference type="Pfam" id="PF13728">
    <property type="entry name" value="TraF"/>
    <property type="match status" value="1"/>
</dbReference>
<organism evidence="2 3">
    <name type="scientific">Aeromonas media</name>
    <dbReference type="NCBI Taxonomy" id="651"/>
    <lineage>
        <taxon>Bacteria</taxon>
        <taxon>Pseudomonadati</taxon>
        <taxon>Pseudomonadota</taxon>
        <taxon>Gammaproteobacteria</taxon>
        <taxon>Aeromonadales</taxon>
        <taxon>Aeromonadaceae</taxon>
        <taxon>Aeromonas</taxon>
    </lineage>
</organism>
<proteinExistence type="predicted"/>
<accession>A0ABX6P104</accession>
<geneLocation type="plasmid" evidence="3">
    <name>paeme5</name>
</geneLocation>
<sequence>MTAILKGKEHAFMKRVKPLAVFVLLALSAPSLYADPMLERQSMLEKERQEYLQKLEQQSDAATLGWHWYKDPEPEEELSVELPTVDSSSAPSEATQDMVTIDVKWLRENLPVMLDDAMNNPGDMQKLKLYWLAQKMAVDMATKFQDGTRRMYTLNPELSEDNRRPESQFALATHNEEVKAGMKHAVQQVFNKAGLWFFYSSTCQYCIKEGPILNYLERLYDVNILAVSMDGQALPGSEFSDVVVDAGGEMSAKLGVDKTPSMFLVSNDGTRIHKISEGLMPLDELLETILYVAQAAGFITEAELQESRDVRQYLMTDSPPNTASADAKSSLISVSKNDLDKGPEALIKELESRLNYPSRFTMPVTPAQQGGNQ</sequence>
<name>A0ABX6P104_AERME</name>
<dbReference type="Gene3D" id="3.40.30.10">
    <property type="entry name" value="Glutaredoxin"/>
    <property type="match status" value="1"/>
</dbReference>
<feature type="domain" description="Thioredoxin" evidence="1">
    <location>
        <begin position="160"/>
        <end position="294"/>
    </location>
</feature>
<keyword evidence="3" id="KW-1185">Reference proteome</keyword>
<reference evidence="2 3" key="1">
    <citation type="submission" date="2019-03" db="EMBL/GenBank/DDBJ databases">
        <title>Novel transposon Tn6433 accelerates the dissemination of tet(E) in Aeromonas from aerobic biofilm under oxytetracycline stress.</title>
        <authorList>
            <person name="Shi Y."/>
            <person name="Tian Z."/>
            <person name="Zhang Y."/>
            <person name="Zhang H."/>
            <person name="Yang M."/>
        </authorList>
    </citation>
    <scope>NUCLEOTIDE SEQUENCE [LARGE SCALE GENOMIC DNA]</scope>
    <source>
        <strain evidence="2 3">R50-22</strain>
        <plasmid evidence="3">paeme5</plasmid>
    </source>
</reference>
<dbReference type="PROSITE" id="PS51352">
    <property type="entry name" value="THIOREDOXIN_2"/>
    <property type="match status" value="1"/>
</dbReference>
<protein>
    <recommendedName>
        <fullName evidence="1">Thioredoxin domain-containing protein</fullName>
    </recommendedName>
</protein>
<dbReference type="EMBL" id="CP038449">
    <property type="protein sequence ID" value="QJT41240.1"/>
    <property type="molecule type" value="Genomic_DNA"/>
</dbReference>
<keyword evidence="2" id="KW-0614">Plasmid</keyword>
<dbReference type="InterPro" id="IPR039555">
    <property type="entry name" value="TraF/TrbB"/>
</dbReference>
<evidence type="ECO:0000313" key="3">
    <source>
        <dbReference type="Proteomes" id="UP000502657"/>
    </source>
</evidence>
<dbReference type="InterPro" id="IPR013766">
    <property type="entry name" value="Thioredoxin_domain"/>
</dbReference>
<evidence type="ECO:0000313" key="2">
    <source>
        <dbReference type="EMBL" id="QJT41240.1"/>
    </source>
</evidence>